<evidence type="ECO:0000313" key="2">
    <source>
        <dbReference type="Proteomes" id="UP001168821"/>
    </source>
</evidence>
<accession>A0AA38HXA6</accession>
<dbReference type="PANTHER" id="PTHR11012:SF30">
    <property type="entry name" value="PROTEIN KINASE-LIKE DOMAIN-CONTAINING"/>
    <property type="match status" value="1"/>
</dbReference>
<proteinExistence type="predicted"/>
<dbReference type="Gene3D" id="3.90.1200.10">
    <property type="match status" value="1"/>
</dbReference>
<reference evidence="1" key="1">
    <citation type="journal article" date="2023" name="G3 (Bethesda)">
        <title>Whole genome assemblies of Zophobas morio and Tenebrio molitor.</title>
        <authorList>
            <person name="Kaur S."/>
            <person name="Stinson S.A."/>
            <person name="diCenzo G.C."/>
        </authorList>
    </citation>
    <scope>NUCLEOTIDE SEQUENCE</scope>
    <source>
        <strain evidence="1">QUZm001</strain>
    </source>
</reference>
<dbReference type="Pfam" id="PF02958">
    <property type="entry name" value="EcKL"/>
    <property type="match status" value="1"/>
</dbReference>
<dbReference type="InterPro" id="IPR011009">
    <property type="entry name" value="Kinase-like_dom_sf"/>
</dbReference>
<sequence length="152" mass="17676">MTPSVDDLKVINHGYCWANNFLFQFVNEERTHVSKFAILDWQVSKFTSPATDLSHFLFTSSKVSDKYTVETFFDEWRKYGRYGAVFCILQIKSFYSEKEDLPDMADIANKGAELGEAFKYEAKDKIGWKNRMKPIVEYAVKKSSYSLLCCKL</sequence>
<dbReference type="AlphaFoldDB" id="A0AA38HXA6"/>
<organism evidence="1 2">
    <name type="scientific">Zophobas morio</name>
    <dbReference type="NCBI Taxonomy" id="2755281"/>
    <lineage>
        <taxon>Eukaryota</taxon>
        <taxon>Metazoa</taxon>
        <taxon>Ecdysozoa</taxon>
        <taxon>Arthropoda</taxon>
        <taxon>Hexapoda</taxon>
        <taxon>Insecta</taxon>
        <taxon>Pterygota</taxon>
        <taxon>Neoptera</taxon>
        <taxon>Endopterygota</taxon>
        <taxon>Coleoptera</taxon>
        <taxon>Polyphaga</taxon>
        <taxon>Cucujiformia</taxon>
        <taxon>Tenebrionidae</taxon>
        <taxon>Zophobas</taxon>
    </lineage>
</organism>
<keyword evidence="2" id="KW-1185">Reference proteome</keyword>
<evidence type="ECO:0000313" key="1">
    <source>
        <dbReference type="EMBL" id="KAJ3646078.1"/>
    </source>
</evidence>
<comment type="caution">
    <text evidence="1">The sequence shown here is derived from an EMBL/GenBank/DDBJ whole genome shotgun (WGS) entry which is preliminary data.</text>
</comment>
<dbReference type="InterPro" id="IPR004119">
    <property type="entry name" value="EcKL"/>
</dbReference>
<dbReference type="SUPFAM" id="SSF56112">
    <property type="entry name" value="Protein kinase-like (PK-like)"/>
    <property type="match status" value="1"/>
</dbReference>
<dbReference type="PANTHER" id="PTHR11012">
    <property type="entry name" value="PROTEIN KINASE-LIKE DOMAIN-CONTAINING"/>
    <property type="match status" value="1"/>
</dbReference>
<gene>
    <name evidence="1" type="ORF">Zmor_023689</name>
</gene>
<name>A0AA38HXA6_9CUCU</name>
<dbReference type="EMBL" id="JALNTZ010000007">
    <property type="protein sequence ID" value="KAJ3646078.1"/>
    <property type="molecule type" value="Genomic_DNA"/>
</dbReference>
<dbReference type="Proteomes" id="UP001168821">
    <property type="component" value="Unassembled WGS sequence"/>
</dbReference>
<protein>
    <recommendedName>
        <fullName evidence="3">CHK kinase-like domain-containing protein</fullName>
    </recommendedName>
</protein>
<evidence type="ECO:0008006" key="3">
    <source>
        <dbReference type="Google" id="ProtNLM"/>
    </source>
</evidence>